<keyword evidence="3" id="KW-1185">Reference proteome</keyword>
<accession>A0ABS5ISD4</accession>
<feature type="chain" id="PRO_5046189267" evidence="1">
    <location>
        <begin position="24"/>
        <end position="362"/>
    </location>
</feature>
<name>A0ABS5ISD4_9BACT</name>
<protein>
    <submittedName>
        <fullName evidence="2">Uncharacterized protein</fullName>
    </submittedName>
</protein>
<reference evidence="2 3" key="1">
    <citation type="submission" date="2021-04" db="EMBL/GenBank/DDBJ databases">
        <title>Chitinophaga sp. nov., isolated from the rhizosphere soil.</title>
        <authorList>
            <person name="He S."/>
        </authorList>
    </citation>
    <scope>NUCLEOTIDE SEQUENCE [LARGE SCALE GENOMIC DNA]</scope>
    <source>
        <strain evidence="2 3">2R12</strain>
    </source>
</reference>
<organism evidence="2 3">
    <name type="scientific">Chitinophaga hostae</name>
    <dbReference type="NCBI Taxonomy" id="2831022"/>
    <lineage>
        <taxon>Bacteria</taxon>
        <taxon>Pseudomonadati</taxon>
        <taxon>Bacteroidota</taxon>
        <taxon>Chitinophagia</taxon>
        <taxon>Chitinophagales</taxon>
        <taxon>Chitinophagaceae</taxon>
        <taxon>Chitinophaga</taxon>
    </lineage>
</organism>
<evidence type="ECO:0000313" key="2">
    <source>
        <dbReference type="EMBL" id="MBS0025880.1"/>
    </source>
</evidence>
<evidence type="ECO:0000256" key="1">
    <source>
        <dbReference type="SAM" id="SignalP"/>
    </source>
</evidence>
<keyword evidence="1" id="KW-0732">Signal</keyword>
<dbReference type="RefSeq" id="WP_211970980.1">
    <property type="nucleotide sequence ID" value="NZ_CBFHAM010000046.1"/>
</dbReference>
<feature type="signal peptide" evidence="1">
    <location>
        <begin position="1"/>
        <end position="23"/>
    </location>
</feature>
<dbReference type="EMBL" id="JAGTXB010000001">
    <property type="protein sequence ID" value="MBS0025880.1"/>
    <property type="molecule type" value="Genomic_DNA"/>
</dbReference>
<dbReference type="Proteomes" id="UP000676386">
    <property type="component" value="Unassembled WGS sequence"/>
</dbReference>
<proteinExistence type="predicted"/>
<comment type="caution">
    <text evidence="2">The sequence shown here is derived from an EMBL/GenBank/DDBJ whole genome shotgun (WGS) entry which is preliminary data.</text>
</comment>
<evidence type="ECO:0000313" key="3">
    <source>
        <dbReference type="Proteomes" id="UP000676386"/>
    </source>
</evidence>
<sequence length="362" mass="39063">MSMKLIFSAIFAFSFGAAMSAAAQYPTDDTTANVSRSKKISLDKASSIETEQPIRISGITVVNALWDTARLGFLQTGLFNNKVAAVPDKDITTFLQEYADKTFGALYQPGNPTMLWLVEDLRIGERTGFTSEKAFVRLKATAYISVNGMYKELKAMDIVHSNGGMDVTHKHKNNISNAFKEFFLAAAAAVDSVAAAGVSPAFSYGAVLENHFRKREVPALKDSLLKDGVYLSFASFLQNKPDIVSYEITGKAGKIKILAKEGKDLPVTGLWGVVKNGAALKFRNSSLIPLERSNYGYVISTYLAAYERKQSAILAGAFLGGIAGAAIMHGTSGNLQYADAFPALKPQPEATAIDMETGAFIF</sequence>
<gene>
    <name evidence="2" type="ORF">KE626_01020</name>
</gene>